<keyword evidence="8" id="KW-0999">Mitochondrion inner membrane</keyword>
<evidence type="ECO:0000256" key="17">
    <source>
        <dbReference type="ARBA" id="ARBA00049551"/>
    </source>
</evidence>
<dbReference type="GO" id="GO:0008137">
    <property type="term" value="F:NADH dehydrogenase (ubiquinone) activity"/>
    <property type="evidence" value="ECO:0007669"/>
    <property type="project" value="UniProtKB-EC"/>
</dbReference>
<feature type="transmembrane region" description="Helical" evidence="18">
    <location>
        <begin position="157"/>
        <end position="174"/>
    </location>
</feature>
<dbReference type="PANTHER" id="PTHR46552">
    <property type="entry name" value="NADH-UBIQUINONE OXIDOREDUCTASE CHAIN 2"/>
    <property type="match status" value="1"/>
</dbReference>
<dbReference type="GO" id="GO:0006120">
    <property type="term" value="P:mitochondrial electron transport, NADH to ubiquinone"/>
    <property type="evidence" value="ECO:0007669"/>
    <property type="project" value="TreeGrafter"/>
</dbReference>
<evidence type="ECO:0000313" key="19">
    <source>
        <dbReference type="EMBL" id="CCO25697.1"/>
    </source>
</evidence>
<feature type="transmembrane region" description="Helical" evidence="18">
    <location>
        <begin position="61"/>
        <end position="85"/>
    </location>
</feature>
<feature type="transmembrane region" description="Helical" evidence="18">
    <location>
        <begin position="31"/>
        <end position="49"/>
    </location>
</feature>
<gene>
    <name evidence="19" type="primary">nad2</name>
</gene>
<evidence type="ECO:0000256" key="10">
    <source>
        <dbReference type="ARBA" id="ARBA00022982"/>
    </source>
</evidence>
<dbReference type="EMBL" id="HF548552">
    <property type="protein sequence ID" value="CCO25697.1"/>
    <property type="molecule type" value="Genomic_DNA"/>
</dbReference>
<comment type="similarity">
    <text evidence="2">Belongs to the complex I subunit 2 family.</text>
</comment>
<evidence type="ECO:0000256" key="3">
    <source>
        <dbReference type="ARBA" id="ARBA00012944"/>
    </source>
</evidence>
<evidence type="ECO:0000256" key="1">
    <source>
        <dbReference type="ARBA" id="ARBA00004448"/>
    </source>
</evidence>
<keyword evidence="10" id="KW-0249">Electron transport</keyword>
<evidence type="ECO:0000256" key="11">
    <source>
        <dbReference type="ARBA" id="ARBA00022989"/>
    </source>
</evidence>
<evidence type="ECO:0000256" key="14">
    <source>
        <dbReference type="ARBA" id="ARBA00023128"/>
    </source>
</evidence>
<feature type="transmembrane region" description="Helical" evidence="18">
    <location>
        <begin position="288"/>
        <end position="314"/>
    </location>
</feature>
<evidence type="ECO:0000256" key="4">
    <source>
        <dbReference type="ARBA" id="ARBA00021008"/>
    </source>
</evidence>
<keyword evidence="14 19" id="KW-0496">Mitochondrion</keyword>
<dbReference type="AlphaFoldDB" id="A0A024GX29"/>
<protein>
    <recommendedName>
        <fullName evidence="4">NADH-ubiquinone oxidoreductase chain 2</fullName>
        <ecNumber evidence="3">7.1.1.2</ecNumber>
    </recommendedName>
    <alternativeName>
        <fullName evidence="16">NADH dehydrogenase subunit 2</fullName>
    </alternativeName>
</protein>
<evidence type="ECO:0000256" key="12">
    <source>
        <dbReference type="ARBA" id="ARBA00023027"/>
    </source>
</evidence>
<evidence type="ECO:0000256" key="15">
    <source>
        <dbReference type="ARBA" id="ARBA00023136"/>
    </source>
</evidence>
<keyword evidence="6" id="KW-0679">Respiratory chain</keyword>
<feature type="transmembrane region" description="Helical" evidence="18">
    <location>
        <begin position="210"/>
        <end position="227"/>
    </location>
</feature>
<keyword evidence="12" id="KW-0520">NAD</keyword>
<comment type="catalytic activity">
    <reaction evidence="17">
        <text>a ubiquinone + NADH + 5 H(+)(in) = a ubiquinol + NAD(+) + 4 H(+)(out)</text>
        <dbReference type="Rhea" id="RHEA:29091"/>
        <dbReference type="Rhea" id="RHEA-COMP:9565"/>
        <dbReference type="Rhea" id="RHEA-COMP:9566"/>
        <dbReference type="ChEBI" id="CHEBI:15378"/>
        <dbReference type="ChEBI" id="CHEBI:16389"/>
        <dbReference type="ChEBI" id="CHEBI:17976"/>
        <dbReference type="ChEBI" id="CHEBI:57540"/>
        <dbReference type="ChEBI" id="CHEBI:57945"/>
        <dbReference type="EC" id="7.1.1.2"/>
    </reaction>
</comment>
<keyword evidence="13" id="KW-0830">Ubiquinone</keyword>
<keyword evidence="11 18" id="KW-1133">Transmembrane helix</keyword>
<evidence type="ECO:0000256" key="6">
    <source>
        <dbReference type="ARBA" id="ARBA00022660"/>
    </source>
</evidence>
<dbReference type="PANTHER" id="PTHR46552:SF1">
    <property type="entry name" value="NADH-UBIQUINONE OXIDOREDUCTASE CHAIN 2"/>
    <property type="match status" value="1"/>
</dbReference>
<keyword evidence="5" id="KW-0813">Transport</keyword>
<evidence type="ECO:0000256" key="8">
    <source>
        <dbReference type="ARBA" id="ARBA00022792"/>
    </source>
</evidence>
<comment type="subcellular location">
    <subcellularLocation>
        <location evidence="1">Mitochondrion inner membrane</location>
        <topology evidence="1">Multi-pass membrane protein</topology>
    </subcellularLocation>
</comment>
<evidence type="ECO:0000256" key="16">
    <source>
        <dbReference type="ARBA" id="ARBA00031028"/>
    </source>
</evidence>
<feature type="transmembrane region" description="Helical" evidence="18">
    <location>
        <begin position="248"/>
        <end position="268"/>
    </location>
</feature>
<keyword evidence="7 18" id="KW-0812">Transmembrane</keyword>
<evidence type="ECO:0000256" key="2">
    <source>
        <dbReference type="ARBA" id="ARBA00007012"/>
    </source>
</evidence>
<dbReference type="EC" id="7.1.1.2" evidence="3"/>
<geneLocation type="mitochondrion" evidence="19"/>
<feature type="transmembrane region" description="Helical" evidence="18">
    <location>
        <begin position="326"/>
        <end position="344"/>
    </location>
</feature>
<feature type="transmembrane region" description="Helical" evidence="18">
    <location>
        <begin position="7"/>
        <end position="25"/>
    </location>
</feature>
<name>A0A024GX29_BOTVI</name>
<reference evidence="19" key="1">
    <citation type="journal article" date="2014" name="Genome Biol. Evol.">
        <title>Ascidian mitogenomics: comparison of evolutionary rates in closely related taxa provides evidence of ongoing speciation events.</title>
        <authorList>
            <person name="Griggio F."/>
            <person name="Voskoboynik A."/>
            <person name="Iannelli F."/>
            <person name="Justy F."/>
            <person name="Tilak M.K."/>
            <person name="Turon X."/>
            <person name="Pesole G."/>
            <person name="Douzery E.J."/>
            <person name="Mastrototaro F."/>
            <person name="Gissi C."/>
        </authorList>
    </citation>
    <scope>NUCLEOTIDE SEQUENCE</scope>
    <source>
        <tissue evidence="19">Colony</tissue>
    </source>
</reference>
<evidence type="ECO:0000256" key="5">
    <source>
        <dbReference type="ARBA" id="ARBA00022448"/>
    </source>
</evidence>
<feature type="transmembrane region" description="Helical" evidence="18">
    <location>
        <begin position="133"/>
        <end position="151"/>
    </location>
</feature>
<dbReference type="GO" id="GO:0005743">
    <property type="term" value="C:mitochondrial inner membrane"/>
    <property type="evidence" value="ECO:0007669"/>
    <property type="project" value="UniProtKB-SubCell"/>
</dbReference>
<organism evidence="19">
    <name type="scientific">Botrylloides violaceus</name>
    <name type="common">Orange cloak sea squirt</name>
    <dbReference type="NCBI Taxonomy" id="581057"/>
    <lineage>
        <taxon>Eukaryota</taxon>
        <taxon>Metazoa</taxon>
        <taxon>Chordata</taxon>
        <taxon>Tunicata</taxon>
        <taxon>Ascidiacea</taxon>
        <taxon>Stolidobranchia</taxon>
        <taxon>Styelidae</taxon>
        <taxon>Botrylloides</taxon>
    </lineage>
</organism>
<feature type="transmembrane region" description="Helical" evidence="18">
    <location>
        <begin position="91"/>
        <end position="112"/>
    </location>
</feature>
<evidence type="ECO:0000256" key="9">
    <source>
        <dbReference type="ARBA" id="ARBA00022967"/>
    </source>
</evidence>
<evidence type="ECO:0000256" key="7">
    <source>
        <dbReference type="ARBA" id="ARBA00022692"/>
    </source>
</evidence>
<proteinExistence type="inferred from homology"/>
<keyword evidence="15 18" id="KW-0472">Membrane</keyword>
<evidence type="ECO:0000256" key="18">
    <source>
        <dbReference type="SAM" id="Phobius"/>
    </source>
</evidence>
<dbReference type="InterPro" id="IPR050175">
    <property type="entry name" value="Complex_I_Subunit_2"/>
</dbReference>
<accession>A0A024GX29</accession>
<keyword evidence="9" id="KW-1278">Translocase</keyword>
<evidence type="ECO:0000256" key="13">
    <source>
        <dbReference type="ARBA" id="ARBA00023075"/>
    </source>
</evidence>
<feature type="transmembrane region" description="Helical" evidence="18">
    <location>
        <begin position="186"/>
        <end position="204"/>
    </location>
</feature>
<sequence>MFGGKKNFLVVFYGLGVLILFVLGMNMFNIFYMWMMMEFVFFVVILFLIKYSKGEMNLGGVIFYLFVQALGGVLFLSSMLVEVFYFGNYYYLGSSVCLGCLYLSIMGVMLKVGMFPFYLQVYQIMSFINFEQILLFMLYPKIIPVILVYSMFSQLDLGGGALMFSFLVMAISAFQGIKSSDMRELLAWSGVGQLGWIFVSALGAFSSFVFFFWLYFFMLMGLCFLIGEGGSKLFFDFFSVRGSLQNRYTGLFLVFFMSGLAPFLMFYVKLFLIYSLECFSMGLIMGVLLGVLGMSLFYVRILQILMCSGSVFFFQSSISKGSALKGYAKFLFFFFFCFGGALFLV</sequence>